<accession>A0A2N5S4G7</accession>
<feature type="region of interest" description="Disordered" evidence="1">
    <location>
        <begin position="43"/>
        <end position="79"/>
    </location>
</feature>
<proteinExistence type="predicted"/>
<organism evidence="2 3">
    <name type="scientific">Puccinia coronata f. sp. avenae</name>
    <dbReference type="NCBI Taxonomy" id="200324"/>
    <lineage>
        <taxon>Eukaryota</taxon>
        <taxon>Fungi</taxon>
        <taxon>Dikarya</taxon>
        <taxon>Basidiomycota</taxon>
        <taxon>Pucciniomycotina</taxon>
        <taxon>Pucciniomycetes</taxon>
        <taxon>Pucciniales</taxon>
        <taxon>Pucciniaceae</taxon>
        <taxon>Puccinia</taxon>
    </lineage>
</organism>
<dbReference type="Proteomes" id="UP000235392">
    <property type="component" value="Unassembled WGS sequence"/>
</dbReference>
<protein>
    <submittedName>
        <fullName evidence="2">Uncharacterized protein</fullName>
    </submittedName>
</protein>
<feature type="compositionally biased region" description="Polar residues" evidence="1">
    <location>
        <begin position="59"/>
        <end position="70"/>
    </location>
</feature>
<evidence type="ECO:0000313" key="2">
    <source>
        <dbReference type="EMBL" id="PLW08124.1"/>
    </source>
</evidence>
<name>A0A2N5S4G7_9BASI</name>
<evidence type="ECO:0000256" key="1">
    <source>
        <dbReference type="SAM" id="MobiDB-lite"/>
    </source>
</evidence>
<sequence length="79" mass="8679">MAKKITEKILGLIPTTNLANPPKPTPSYTSTNPLILITNARRSFSKATSGPNKPLKTQYPLQKNNITTQNAPPPHFLKL</sequence>
<dbReference type="EMBL" id="PGCI01001084">
    <property type="protein sequence ID" value="PLW08124.1"/>
    <property type="molecule type" value="Genomic_DNA"/>
</dbReference>
<comment type="caution">
    <text evidence="2">The sequence shown here is derived from an EMBL/GenBank/DDBJ whole genome shotgun (WGS) entry which is preliminary data.</text>
</comment>
<reference evidence="2 3" key="1">
    <citation type="submission" date="2017-11" db="EMBL/GenBank/DDBJ databases">
        <title>De novo assembly and phasing of dikaryotic genomes from two isolates of Puccinia coronata f. sp. avenae, the causal agent of oat crown rust.</title>
        <authorList>
            <person name="Miller M.E."/>
            <person name="Zhang Y."/>
            <person name="Omidvar V."/>
            <person name="Sperschneider J."/>
            <person name="Schwessinger B."/>
            <person name="Raley C."/>
            <person name="Palmer J.M."/>
            <person name="Garnica D."/>
            <person name="Upadhyaya N."/>
            <person name="Rathjen J."/>
            <person name="Taylor J.M."/>
            <person name="Park R.F."/>
            <person name="Dodds P.N."/>
            <person name="Hirsch C.D."/>
            <person name="Kianian S.F."/>
            <person name="Figueroa M."/>
        </authorList>
    </citation>
    <scope>NUCLEOTIDE SEQUENCE [LARGE SCALE GENOMIC DNA]</scope>
    <source>
        <strain evidence="2">12SD80</strain>
    </source>
</reference>
<dbReference type="AlphaFoldDB" id="A0A2N5S4G7"/>
<gene>
    <name evidence="2" type="ORF">PCASD_25679</name>
</gene>
<evidence type="ECO:0000313" key="3">
    <source>
        <dbReference type="Proteomes" id="UP000235392"/>
    </source>
</evidence>